<dbReference type="Proteomes" id="UP000185612">
    <property type="component" value="Unassembled WGS sequence"/>
</dbReference>
<keyword evidence="2" id="KW-0378">Hydrolase</keyword>
<feature type="region of interest" description="Disordered" evidence="3">
    <location>
        <begin position="41"/>
        <end position="70"/>
    </location>
</feature>
<evidence type="ECO:0000256" key="2">
    <source>
        <dbReference type="ARBA" id="ARBA00022801"/>
    </source>
</evidence>
<dbReference type="PANTHER" id="PTHR30023">
    <property type="entry name" value="D-ALANYL-D-ALANINE CARBOXYPEPTIDASE"/>
    <property type="match status" value="1"/>
</dbReference>
<dbReference type="STRING" id="52770.BSZ40_00490"/>
<proteinExistence type="inferred from homology"/>
<dbReference type="InterPro" id="IPR000667">
    <property type="entry name" value="Peptidase_S13"/>
</dbReference>
<comment type="caution">
    <text evidence="4">The sequence shown here is derived from an EMBL/GenBank/DDBJ whole genome shotgun (WGS) entry which is preliminary data.</text>
</comment>
<dbReference type="InParanoid" id="A0A1Q5PYE3"/>
<dbReference type="SUPFAM" id="SSF56601">
    <property type="entry name" value="beta-lactamase/transpeptidase-like"/>
    <property type="match status" value="1"/>
</dbReference>
<comment type="similarity">
    <text evidence="1">Belongs to the peptidase S13 family.</text>
</comment>
<evidence type="ECO:0000256" key="1">
    <source>
        <dbReference type="ARBA" id="ARBA00006096"/>
    </source>
</evidence>
<evidence type="ECO:0000256" key="3">
    <source>
        <dbReference type="SAM" id="MobiDB-lite"/>
    </source>
</evidence>
<accession>A0A1Q5PYE3</accession>
<reference evidence="5" key="1">
    <citation type="submission" date="2016-12" db="EMBL/GenBank/DDBJ databases">
        <authorList>
            <person name="Meng X."/>
        </authorList>
    </citation>
    <scope>NUCLEOTIDE SEQUENCE [LARGE SCALE GENOMIC DNA]</scope>
    <source>
        <strain evidence="5">DSM 20732</strain>
    </source>
</reference>
<dbReference type="Pfam" id="PF02113">
    <property type="entry name" value="Peptidase_S13"/>
    <property type="match status" value="2"/>
</dbReference>
<keyword evidence="5" id="KW-1185">Reference proteome</keyword>
<dbReference type="PRINTS" id="PR00922">
    <property type="entry name" value="DADACBPTASE3"/>
</dbReference>
<dbReference type="AlphaFoldDB" id="A0A1Q5PYE3"/>
<sequence length="460" mass="47039">MNRSAWIAAGLSVAWVVGVPGYLALDAADVLPGPLTYATPMPKAAPPPTPRPLAARQPSPVADADGAPSVDAGQVSTAVTELAGRFADPVKVSVLVTDGISGEVLGAVERSTPLTPASSLKILTGVAALHDLGAAHRLETKTVFADGTLTLVGGGDVHLAADKGNGKEASGYAGLGDLARASADQLRADGITSVTVALDDTLFPESDWSHPDWSGASLSFVGKVQPLAIDAGRVAPGENEYLPDPALAAAQTFVEHLQAAGITVTGDVGRAPAPAQAQPVAAVYSAPLLDVVALSMKKSDNTATEVECRLVALQQGRSATFADATAAVQETLRGLGVDLAGIQMRDCSGLSDNNRLTAASLISTLQMAQNSNVASLRLFPSALAFATTPDGTLRNRFHDTDVVVRAKTGSLSTVSSLTGTVVTSSGRPINFAVIVDGFPEGQLDTARLEIDAFIEELAAL</sequence>
<organism evidence="4 5">
    <name type="scientific">Buchananella hordeovulneris</name>
    <dbReference type="NCBI Taxonomy" id="52770"/>
    <lineage>
        <taxon>Bacteria</taxon>
        <taxon>Bacillati</taxon>
        <taxon>Actinomycetota</taxon>
        <taxon>Actinomycetes</taxon>
        <taxon>Actinomycetales</taxon>
        <taxon>Actinomycetaceae</taxon>
        <taxon>Buchananella</taxon>
    </lineage>
</organism>
<dbReference type="GO" id="GO:0004185">
    <property type="term" value="F:serine-type carboxypeptidase activity"/>
    <property type="evidence" value="ECO:0007669"/>
    <property type="project" value="InterPro"/>
</dbReference>
<dbReference type="GO" id="GO:0006508">
    <property type="term" value="P:proteolysis"/>
    <property type="evidence" value="ECO:0007669"/>
    <property type="project" value="InterPro"/>
</dbReference>
<protein>
    <submittedName>
        <fullName evidence="4">D-alanyl-D-alanine carboxypeptidase/D-alanyl-D-alanine-endopeptidase</fullName>
    </submittedName>
</protein>
<dbReference type="GO" id="GO:0000270">
    <property type="term" value="P:peptidoglycan metabolic process"/>
    <property type="evidence" value="ECO:0007669"/>
    <property type="project" value="TreeGrafter"/>
</dbReference>
<keyword evidence="4" id="KW-0645">Protease</keyword>
<name>A0A1Q5PYE3_9ACTO</name>
<keyword evidence="4" id="KW-0121">Carboxypeptidase</keyword>
<evidence type="ECO:0000313" key="4">
    <source>
        <dbReference type="EMBL" id="OKL52631.1"/>
    </source>
</evidence>
<dbReference type="InterPro" id="IPR012338">
    <property type="entry name" value="Beta-lactam/transpept-like"/>
</dbReference>
<dbReference type="RefSeq" id="WP_073822181.1">
    <property type="nucleotide sequence ID" value="NZ_JAUNKL010000044.1"/>
</dbReference>
<dbReference type="PANTHER" id="PTHR30023:SF0">
    <property type="entry name" value="PENICILLIN-SENSITIVE CARBOXYPEPTIDASE A"/>
    <property type="match status" value="1"/>
</dbReference>
<evidence type="ECO:0000313" key="5">
    <source>
        <dbReference type="Proteomes" id="UP000185612"/>
    </source>
</evidence>
<dbReference type="Gene3D" id="3.40.710.10">
    <property type="entry name" value="DD-peptidase/beta-lactamase superfamily"/>
    <property type="match status" value="2"/>
</dbReference>
<dbReference type="EMBL" id="MQVS01000001">
    <property type="protein sequence ID" value="OKL52631.1"/>
    <property type="molecule type" value="Genomic_DNA"/>
</dbReference>
<dbReference type="OrthoDB" id="56883at2"/>
<gene>
    <name evidence="4" type="ORF">BSZ40_00490</name>
</gene>
<dbReference type="FunCoup" id="A0A1Q5PYE3">
    <property type="interactions" value="4"/>
</dbReference>
<dbReference type="NCBIfam" id="TIGR00666">
    <property type="entry name" value="PBP4"/>
    <property type="match status" value="1"/>
</dbReference>